<dbReference type="InterPro" id="IPR008928">
    <property type="entry name" value="6-hairpin_glycosidase_sf"/>
</dbReference>
<dbReference type="Gene3D" id="1.20.1610.10">
    <property type="entry name" value="alpha-1,2-mannosidases domains"/>
    <property type="match status" value="1"/>
</dbReference>
<dbReference type="GO" id="GO:0030246">
    <property type="term" value="F:carbohydrate binding"/>
    <property type="evidence" value="ECO:0007669"/>
    <property type="project" value="InterPro"/>
</dbReference>
<dbReference type="Gene3D" id="1.20.1050.60">
    <property type="entry name" value="alpha-1,2-mannosidase"/>
    <property type="match status" value="1"/>
</dbReference>
<comment type="cofactor">
    <cofactor evidence="1">
        <name>Ca(2+)</name>
        <dbReference type="ChEBI" id="CHEBI:29108"/>
    </cofactor>
</comment>
<dbReference type="InterPro" id="IPR014718">
    <property type="entry name" value="GH-type_carb-bd"/>
</dbReference>
<proteinExistence type="predicted"/>
<dbReference type="EMBL" id="JMIH01000034">
    <property type="protein sequence ID" value="KEO71870.1"/>
    <property type="molecule type" value="Genomic_DNA"/>
</dbReference>
<feature type="domain" description="Glycosyl hydrolase family 92 N-terminal" evidence="5">
    <location>
        <begin position="38"/>
        <end position="260"/>
    </location>
</feature>
<dbReference type="GO" id="GO:0000224">
    <property type="term" value="F:peptide-N4-(N-acetyl-beta-glucosaminyl)asparagine amidase activity"/>
    <property type="evidence" value="ECO:0007669"/>
    <property type="project" value="TreeGrafter"/>
</dbReference>
<evidence type="ECO:0000256" key="1">
    <source>
        <dbReference type="ARBA" id="ARBA00001913"/>
    </source>
</evidence>
<keyword evidence="3" id="KW-0106">Calcium</keyword>
<dbReference type="PANTHER" id="PTHR12143:SF39">
    <property type="entry name" value="SECRETED PROTEIN"/>
    <property type="match status" value="1"/>
</dbReference>
<evidence type="ECO:0000313" key="6">
    <source>
        <dbReference type="EMBL" id="KEO71870.1"/>
    </source>
</evidence>
<dbReference type="InterPro" id="IPR050883">
    <property type="entry name" value="PNGase"/>
</dbReference>
<comment type="subunit">
    <text evidence="2">Monomer.</text>
</comment>
<evidence type="ECO:0000256" key="3">
    <source>
        <dbReference type="ARBA" id="ARBA00022837"/>
    </source>
</evidence>
<evidence type="ECO:0000259" key="5">
    <source>
        <dbReference type="Pfam" id="PF17678"/>
    </source>
</evidence>
<dbReference type="InterPro" id="IPR005887">
    <property type="entry name" value="GH92_a_mannosidase_put"/>
</dbReference>
<feature type="domain" description="Glycosyl hydrolase family 92" evidence="4">
    <location>
        <begin position="266"/>
        <end position="723"/>
    </location>
</feature>
<organism evidence="6 7">
    <name type="scientific">Anditalea andensis</name>
    <dbReference type="NCBI Taxonomy" id="1048983"/>
    <lineage>
        <taxon>Bacteria</taxon>
        <taxon>Pseudomonadati</taxon>
        <taxon>Bacteroidota</taxon>
        <taxon>Cytophagia</taxon>
        <taxon>Cytophagales</taxon>
        <taxon>Cytophagaceae</taxon>
        <taxon>Anditalea</taxon>
    </lineage>
</organism>
<dbReference type="InterPro" id="IPR012939">
    <property type="entry name" value="Glyco_hydro_92"/>
</dbReference>
<keyword evidence="7" id="KW-1185">Reference proteome</keyword>
<dbReference type="Gene3D" id="2.70.98.10">
    <property type="match status" value="1"/>
</dbReference>
<dbReference type="eggNOG" id="COG3537">
    <property type="taxonomic scope" value="Bacteria"/>
</dbReference>
<dbReference type="STRING" id="1048983.EL17_20330"/>
<evidence type="ECO:0000256" key="2">
    <source>
        <dbReference type="ARBA" id="ARBA00011245"/>
    </source>
</evidence>
<dbReference type="Pfam" id="PF17678">
    <property type="entry name" value="Glyco_hydro_92N"/>
    <property type="match status" value="1"/>
</dbReference>
<dbReference type="RefSeq" id="WP_035078798.1">
    <property type="nucleotide sequence ID" value="NZ_JMIH01000034.1"/>
</dbReference>
<dbReference type="InterPro" id="IPR041371">
    <property type="entry name" value="GH92_N"/>
</dbReference>
<evidence type="ECO:0000259" key="4">
    <source>
        <dbReference type="Pfam" id="PF07971"/>
    </source>
</evidence>
<dbReference type="OrthoDB" id="9804511at2"/>
<dbReference type="GO" id="GO:0005829">
    <property type="term" value="C:cytosol"/>
    <property type="evidence" value="ECO:0007669"/>
    <property type="project" value="TreeGrafter"/>
</dbReference>
<dbReference type="PANTHER" id="PTHR12143">
    <property type="entry name" value="PEPTIDE N-GLYCANASE PNGASE -RELATED"/>
    <property type="match status" value="1"/>
</dbReference>
<dbReference type="Proteomes" id="UP000027821">
    <property type="component" value="Unassembled WGS sequence"/>
</dbReference>
<dbReference type="Gene3D" id="3.30.2080.10">
    <property type="entry name" value="GH92 mannosidase domain"/>
    <property type="match status" value="1"/>
</dbReference>
<comment type="caution">
    <text evidence="6">The sequence shown here is derived from an EMBL/GenBank/DDBJ whole genome shotgun (WGS) entry which is preliminary data.</text>
</comment>
<gene>
    <name evidence="6" type="ORF">EL17_20330</name>
</gene>
<accession>A0A074KUC4</accession>
<dbReference type="NCBIfam" id="TIGR01180">
    <property type="entry name" value="aman2_put"/>
    <property type="match status" value="1"/>
</dbReference>
<dbReference type="Pfam" id="PF07971">
    <property type="entry name" value="Glyco_hydro_92"/>
    <property type="match status" value="1"/>
</dbReference>
<name>A0A074KUC4_9BACT</name>
<evidence type="ECO:0000313" key="7">
    <source>
        <dbReference type="Proteomes" id="UP000027821"/>
    </source>
</evidence>
<dbReference type="AlphaFoldDB" id="A0A074KUC4"/>
<dbReference type="GO" id="GO:0006516">
    <property type="term" value="P:glycoprotein catabolic process"/>
    <property type="evidence" value="ECO:0007669"/>
    <property type="project" value="TreeGrafter"/>
</dbReference>
<dbReference type="GO" id="GO:0005975">
    <property type="term" value="P:carbohydrate metabolic process"/>
    <property type="evidence" value="ECO:0007669"/>
    <property type="project" value="InterPro"/>
</dbReference>
<reference evidence="6 7" key="1">
    <citation type="submission" date="2014-04" db="EMBL/GenBank/DDBJ databases">
        <title>Characterization and application of a salt tolerant electro-active bacterium.</title>
        <authorList>
            <person name="Yang L."/>
            <person name="Wei S."/>
            <person name="Tay Q.X.M."/>
        </authorList>
    </citation>
    <scope>NUCLEOTIDE SEQUENCE [LARGE SCALE GENOMIC DNA]</scope>
    <source>
        <strain evidence="6 7">LY1</strain>
    </source>
</reference>
<protein>
    <submittedName>
        <fullName evidence="6">Alpha-mannosidase</fullName>
    </submittedName>
</protein>
<sequence>MKLLPLMTLILLNILLLPHEVDGQATTESQKNNRLIDWVNPFIGTAPLTDPDFIGYTPPEGWRVWAGLTYPGSSLPNAMVQLSPITEYGTGAGYQYEDSVIYAFTHTNKGHWNYCNIPVLPVSGDHTHPNKYGSRFRHDRENAQPGYYQVYLEDYAVDVELTSTLRSGFHKYNFKHPTDNKILFDLGKANNEVTDWGIRQKGEKEIEGFQRNGEQIIHFYATLNVPIQKLEVNQPGTRKGNALVHLGGADHNVEMKIGLSFVSAQNAKENHTREIATKTFDAVKSEAAETWEKLLSNIKIEGGSDKQKEMFYTSLYRSFLWPALRSDVNGEFQDIEGNISKADFRYYTRPSLWDTYRNKLVLMTIIAPDVTADVIRSMHHMGEKTGFIPTFFHGDHAAPFITGAYKRGIKDFDVKSVYQLLLRNANVEGGIRPFISEYIEKGYVSSPDIEKPHVETKAKAGVSKTLEYAYDDYSLAQLALIMEDDDNYHSLMKRSQNYVNVFDKSTNFMRGRLSDGTWVKNFDPQYPYYEYTYREANAWQLSFYVPHDMEGLVQLYGGASAFEAKLDSLFTVPWNPDHIARNVSSFIGQYCVGNQPDHEAPFSYHFIGKPEKSQLIIDNVLNNFYGVGEHGLALPGMDDAGEMSSWYVFASLGIYPLSPADDEYIVTVPLFDSVRWQLEQNRTLNITNSSQGRNMKGITVDGNAIKGYFISHELFNKGGDLQIITD</sequence>
<dbReference type="SUPFAM" id="SSF48208">
    <property type="entry name" value="Six-hairpin glycosidases"/>
    <property type="match status" value="1"/>
</dbReference>